<gene>
    <name evidence="13" type="ordered locus">Thicy_1161</name>
</gene>
<dbReference type="InterPro" id="IPR000184">
    <property type="entry name" value="Bac_surfAg_D15"/>
</dbReference>
<dbReference type="Pfam" id="PF01103">
    <property type="entry name" value="Omp85"/>
    <property type="match status" value="1"/>
</dbReference>
<dbReference type="InterPro" id="IPR035243">
    <property type="entry name" value="TamA_POTRA_Dom_1"/>
</dbReference>
<dbReference type="Gene3D" id="2.40.160.50">
    <property type="entry name" value="membrane protein fhac: a member of the omp85/tpsb transporter family"/>
    <property type="match status" value="1"/>
</dbReference>
<dbReference type="Pfam" id="PF17243">
    <property type="entry name" value="POTRA_TamA_1"/>
    <property type="match status" value="1"/>
</dbReference>
<keyword evidence="6" id="KW-0732">Signal</keyword>
<dbReference type="AlphaFoldDB" id="F6D8S7"/>
<keyword evidence="14" id="KW-1185">Reference proteome</keyword>
<comment type="subcellular location">
    <subcellularLocation>
        <location evidence="1">Cell outer membrane</location>
    </subcellularLocation>
</comment>
<feature type="domain" description="TamA POTRA" evidence="12">
    <location>
        <begin position="60"/>
        <end position="117"/>
    </location>
</feature>
<protein>
    <recommendedName>
        <fullName evidence="3">Translocation and assembly module subunit TamA</fullName>
    </recommendedName>
    <alternativeName>
        <fullName evidence="9">Autotransporter assembly factor TamA</fullName>
    </alternativeName>
</protein>
<dbReference type="STRING" id="717773.Thicy_1161"/>
<evidence type="ECO:0000259" key="11">
    <source>
        <dbReference type="Pfam" id="PF01103"/>
    </source>
</evidence>
<dbReference type="PANTHER" id="PTHR12815:SF47">
    <property type="entry name" value="TRANSLOCATION AND ASSEMBLY MODULE SUBUNIT TAMA"/>
    <property type="match status" value="1"/>
</dbReference>
<name>F6D8S7_THICA</name>
<evidence type="ECO:0000256" key="2">
    <source>
        <dbReference type="ARBA" id="ARBA00010248"/>
    </source>
</evidence>
<dbReference type="eggNOG" id="COG0729">
    <property type="taxonomic scope" value="Bacteria"/>
</dbReference>
<dbReference type="GO" id="GO:0009306">
    <property type="term" value="P:protein secretion"/>
    <property type="evidence" value="ECO:0007669"/>
    <property type="project" value="TreeGrafter"/>
</dbReference>
<dbReference type="EMBL" id="CP002776">
    <property type="protein sequence ID" value="AEG31928.1"/>
    <property type="molecule type" value="Genomic_DNA"/>
</dbReference>
<dbReference type="Gene3D" id="3.10.20.310">
    <property type="entry name" value="membrane protein fhac"/>
    <property type="match status" value="2"/>
</dbReference>
<evidence type="ECO:0000256" key="1">
    <source>
        <dbReference type="ARBA" id="ARBA00004442"/>
    </source>
</evidence>
<feature type="domain" description="Bacterial surface antigen (D15)" evidence="11">
    <location>
        <begin position="319"/>
        <end position="592"/>
    </location>
</feature>
<evidence type="ECO:0000256" key="5">
    <source>
        <dbReference type="ARBA" id="ARBA00022692"/>
    </source>
</evidence>
<keyword evidence="4" id="KW-1134">Transmembrane beta strand</keyword>
<evidence type="ECO:0000256" key="6">
    <source>
        <dbReference type="ARBA" id="ARBA00022729"/>
    </source>
</evidence>
<dbReference type="PANTHER" id="PTHR12815">
    <property type="entry name" value="SORTING AND ASSEMBLY MACHINERY SAMM50 PROTEIN FAMILY MEMBER"/>
    <property type="match status" value="1"/>
</dbReference>
<evidence type="ECO:0000256" key="9">
    <source>
        <dbReference type="ARBA" id="ARBA00033063"/>
    </source>
</evidence>
<dbReference type="HOGENOM" id="CLU_018618_1_0_6"/>
<dbReference type="Proteomes" id="UP000009232">
    <property type="component" value="Chromosome"/>
</dbReference>
<comment type="subunit">
    <text evidence="10">Interacts with TamB to form the translocation and assembly module (TAM).</text>
</comment>
<sequence length="594" mass="68494">MTSHWQTLPYLYWRATIALFVMLLTLNIIQPVQASPVLDLQIRFTDAPNPDIERRLLQELRLGLLTHDQFPAQTDFLFNRTEQEILQILRGLGYYQARVEPSLSRSDTRTRARITITLGEPVRIRDYQLRIRGDGRRLTVWREYRQFNQRLTEGEIFRHDHYINTLNDLRTLAHNNGFLDAQFIQREFKVNPHTGEVFITIELDTGTAYQFGTVSFKGSDQLNEDFLMSYVEFEVGQQFEQAPLTELQTQLVGSQYFGMVRINPDFDRIVDRQIPIDIEVEDNLKHRYTIGVGYGTDTGARVTFGFQNRLLNRRGHNYEIESTLGQQLQNATFRYRLPGKRPAIQYWNINLGVDATQSANLKRSRSLVSPEYIYQVTPKFRVNPFLSLETENFNYSNQDNEVIQSLLGGLNLQYRWVNQEGYVNAGYRHSASFRFSSDQFLSNADFQQIELGSRGIYSPLAFLRLHGRIQAAYTFSDDLRKIPATYRYLLGGESLRGYGFESIGIQTERGLEGGANMVQGSLEADYRFSRWLGTGIFVDAGQVYEDVPNDQYLVGTGFGIRGFTPIGTAKLDIAWPLTEPERGYRIHFSLGLDL</sequence>
<evidence type="ECO:0000313" key="13">
    <source>
        <dbReference type="EMBL" id="AEG31928.1"/>
    </source>
</evidence>
<evidence type="ECO:0000313" key="14">
    <source>
        <dbReference type="Proteomes" id="UP000009232"/>
    </source>
</evidence>
<dbReference type="InterPro" id="IPR039910">
    <property type="entry name" value="D15-like"/>
</dbReference>
<keyword evidence="5" id="KW-0812">Transmembrane</keyword>
<dbReference type="GO" id="GO:0097347">
    <property type="term" value="C:TAM protein secretion complex"/>
    <property type="evidence" value="ECO:0007669"/>
    <property type="project" value="TreeGrafter"/>
</dbReference>
<evidence type="ECO:0000256" key="8">
    <source>
        <dbReference type="ARBA" id="ARBA00023237"/>
    </source>
</evidence>
<evidence type="ECO:0000259" key="12">
    <source>
        <dbReference type="Pfam" id="PF17243"/>
    </source>
</evidence>
<evidence type="ECO:0000256" key="3">
    <source>
        <dbReference type="ARBA" id="ARBA00015419"/>
    </source>
</evidence>
<keyword evidence="7" id="KW-0472">Membrane</keyword>
<evidence type="ECO:0000256" key="10">
    <source>
        <dbReference type="ARBA" id="ARBA00093548"/>
    </source>
</evidence>
<dbReference type="GO" id="GO:0009279">
    <property type="term" value="C:cell outer membrane"/>
    <property type="evidence" value="ECO:0007669"/>
    <property type="project" value="UniProtKB-SubCell"/>
</dbReference>
<evidence type="ECO:0000256" key="4">
    <source>
        <dbReference type="ARBA" id="ARBA00022452"/>
    </source>
</evidence>
<evidence type="ECO:0000256" key="7">
    <source>
        <dbReference type="ARBA" id="ARBA00023136"/>
    </source>
</evidence>
<keyword evidence="8" id="KW-0998">Cell outer membrane</keyword>
<proteinExistence type="inferred from homology"/>
<comment type="similarity">
    <text evidence="2">Belongs to the TamA family.</text>
</comment>
<dbReference type="RefSeq" id="WP_013835704.1">
    <property type="nucleotide sequence ID" value="NC_015581.1"/>
</dbReference>
<reference evidence="13 14" key="1">
    <citation type="submission" date="2011-05" db="EMBL/GenBank/DDBJ databases">
        <title>Complete sequence of Thioalkalimicrobium cyclicum ALM1.</title>
        <authorList>
            <consortium name="US DOE Joint Genome Institute"/>
            <person name="Lucas S."/>
            <person name="Han J."/>
            <person name="Lapidus A."/>
            <person name="Cheng J.-F."/>
            <person name="Goodwin L."/>
            <person name="Pitluck S."/>
            <person name="Peters L."/>
            <person name="Mikhailova N."/>
            <person name="Davenport K."/>
            <person name="Han C."/>
            <person name="Tapia R."/>
            <person name="Land M."/>
            <person name="Hauser L."/>
            <person name="Kyrpides N."/>
            <person name="Ivanova N."/>
            <person name="Pagani I."/>
            <person name="Kappler U."/>
            <person name="Woyke T."/>
        </authorList>
    </citation>
    <scope>NUCLEOTIDE SEQUENCE [LARGE SCALE GENOMIC DNA]</scope>
    <source>
        <strain evidence="14">DSM 14477 / JCM 11371 / ALM1</strain>
    </source>
</reference>
<accession>F6D8S7</accession>
<dbReference type="KEGG" id="tcy:Thicy_1161"/>
<organism evidence="13 14">
    <name type="scientific">Thiomicrospira cyclica (strain DSM 14477 / JCM 11371 / ALM1)</name>
    <name type="common">Thioalkalimicrobium cyclicum</name>
    <dbReference type="NCBI Taxonomy" id="717773"/>
    <lineage>
        <taxon>Bacteria</taxon>
        <taxon>Pseudomonadati</taxon>
        <taxon>Pseudomonadota</taxon>
        <taxon>Gammaproteobacteria</taxon>
        <taxon>Thiotrichales</taxon>
        <taxon>Piscirickettsiaceae</taxon>
        <taxon>Thiomicrospira</taxon>
    </lineage>
</organism>